<gene>
    <name evidence="2" type="ORF">GQE98_12540</name>
</gene>
<keyword evidence="1" id="KW-1133">Transmembrane helix</keyword>
<accession>A0A6L8WAI8</accession>
<evidence type="ECO:0000256" key="1">
    <source>
        <dbReference type="SAM" id="Phobius"/>
    </source>
</evidence>
<evidence type="ECO:0000313" key="2">
    <source>
        <dbReference type="EMBL" id="MZR31460.1"/>
    </source>
</evidence>
<keyword evidence="1" id="KW-0812">Transmembrane</keyword>
<name>A0A6L8WAI8_9PROT</name>
<feature type="transmembrane region" description="Helical" evidence="1">
    <location>
        <begin position="34"/>
        <end position="54"/>
    </location>
</feature>
<evidence type="ECO:0000313" key="3">
    <source>
        <dbReference type="Proteomes" id="UP000476030"/>
    </source>
</evidence>
<reference evidence="2 3" key="1">
    <citation type="submission" date="2019-12" db="EMBL/GenBank/DDBJ databases">
        <title>Snethiella sp. nov. sp. isolated from sea sand.</title>
        <authorList>
            <person name="Kim J."/>
            <person name="Jeong S.E."/>
            <person name="Jung H.S."/>
            <person name="Jeon C.O."/>
        </authorList>
    </citation>
    <scope>NUCLEOTIDE SEQUENCE [LARGE SCALE GENOMIC DNA]</scope>
    <source>
        <strain evidence="2 3">DP05</strain>
    </source>
</reference>
<keyword evidence="3" id="KW-1185">Reference proteome</keyword>
<sequence>MVEITTETAQPIADASQNAVDAVNPLLNILPVEIWVVVATALVAALGWFGKTAFDWWRESRLPYKQDRERYQAVINAVNPEHLHYFREIPLSTIGSIAVDGVVKGYEVLTTIRKCMPKYLHRKLTPLENELSDSLGELYDFLPLKLFPHHANGNVYTMYWDNFDEWSDEHHKRFQSIKDDLMNKIDRSIRAYEVFRDVGNDLFADKLVAEKSNG</sequence>
<dbReference type="AlphaFoldDB" id="A0A6L8WAI8"/>
<dbReference type="RefSeq" id="WP_161315964.1">
    <property type="nucleotide sequence ID" value="NZ_WTUW01000002.1"/>
</dbReference>
<proteinExistence type="predicted"/>
<dbReference type="EMBL" id="WTUW01000002">
    <property type="protein sequence ID" value="MZR31460.1"/>
    <property type="molecule type" value="Genomic_DNA"/>
</dbReference>
<comment type="caution">
    <text evidence="2">The sequence shown here is derived from an EMBL/GenBank/DDBJ whole genome shotgun (WGS) entry which is preliminary data.</text>
</comment>
<dbReference type="Proteomes" id="UP000476030">
    <property type="component" value="Unassembled WGS sequence"/>
</dbReference>
<keyword evidence="1" id="KW-0472">Membrane</keyword>
<protein>
    <submittedName>
        <fullName evidence="2">Uncharacterized protein</fullName>
    </submittedName>
</protein>
<organism evidence="2 3">
    <name type="scientific">Sneathiella litorea</name>
    <dbReference type="NCBI Taxonomy" id="2606216"/>
    <lineage>
        <taxon>Bacteria</taxon>
        <taxon>Pseudomonadati</taxon>
        <taxon>Pseudomonadota</taxon>
        <taxon>Alphaproteobacteria</taxon>
        <taxon>Sneathiellales</taxon>
        <taxon>Sneathiellaceae</taxon>
        <taxon>Sneathiella</taxon>
    </lineage>
</organism>